<dbReference type="PRINTS" id="PR00344">
    <property type="entry name" value="BCTRLSENSOR"/>
</dbReference>
<evidence type="ECO:0000259" key="15">
    <source>
        <dbReference type="PROSITE" id="PS50109"/>
    </source>
</evidence>
<dbReference type="InterPro" id="IPR016120">
    <property type="entry name" value="Sig_transdc_His_kin_SpoOB"/>
</dbReference>
<dbReference type="GO" id="GO:0005524">
    <property type="term" value="F:ATP binding"/>
    <property type="evidence" value="ECO:0007669"/>
    <property type="project" value="UniProtKB-KW"/>
</dbReference>
<dbReference type="SUPFAM" id="SSF103190">
    <property type="entry name" value="Sensory domain-like"/>
    <property type="match status" value="1"/>
</dbReference>
<protein>
    <recommendedName>
        <fullName evidence="3">histidine kinase</fullName>
        <ecNumber evidence="3">2.7.13.3</ecNumber>
    </recommendedName>
</protein>
<dbReference type="GO" id="GO:0005886">
    <property type="term" value="C:plasma membrane"/>
    <property type="evidence" value="ECO:0007669"/>
    <property type="project" value="UniProtKB-SubCell"/>
</dbReference>
<comment type="subcellular location">
    <subcellularLocation>
        <location evidence="2">Cell membrane</location>
        <topology evidence="2">Multi-pass membrane protein</topology>
    </subcellularLocation>
</comment>
<dbReference type="Pfam" id="PF14689">
    <property type="entry name" value="SPOB_a"/>
    <property type="match status" value="1"/>
</dbReference>
<keyword evidence="5" id="KW-0597">Phosphoprotein</keyword>
<evidence type="ECO:0000256" key="3">
    <source>
        <dbReference type="ARBA" id="ARBA00012438"/>
    </source>
</evidence>
<dbReference type="EMBL" id="PDCR01000038">
    <property type="protein sequence ID" value="PEG52028.1"/>
    <property type="molecule type" value="Genomic_DNA"/>
</dbReference>
<dbReference type="SUPFAM" id="SSF55890">
    <property type="entry name" value="Sporulation response regulatory protein Spo0B"/>
    <property type="match status" value="1"/>
</dbReference>
<keyword evidence="7 14" id="KW-0812">Transmembrane</keyword>
<dbReference type="InterPro" id="IPR000014">
    <property type="entry name" value="PAS"/>
</dbReference>
<dbReference type="Pfam" id="PF17203">
    <property type="entry name" value="sCache_3_2"/>
    <property type="match status" value="1"/>
</dbReference>
<dbReference type="Gene3D" id="3.30.565.10">
    <property type="entry name" value="Histidine kinase-like ATPase, C-terminal domain"/>
    <property type="match status" value="1"/>
</dbReference>
<dbReference type="InterPro" id="IPR036890">
    <property type="entry name" value="HATPase_C_sf"/>
</dbReference>
<evidence type="ECO:0000313" key="17">
    <source>
        <dbReference type="EMBL" id="PEG52028.1"/>
    </source>
</evidence>
<dbReference type="Gene3D" id="1.10.287.130">
    <property type="match status" value="1"/>
</dbReference>
<evidence type="ECO:0000256" key="11">
    <source>
        <dbReference type="ARBA" id="ARBA00022989"/>
    </source>
</evidence>
<keyword evidence="13 14" id="KW-0472">Membrane</keyword>
<dbReference type="Proteomes" id="UP000220340">
    <property type="component" value="Unassembled WGS sequence"/>
</dbReference>
<evidence type="ECO:0000256" key="14">
    <source>
        <dbReference type="SAM" id="Phobius"/>
    </source>
</evidence>
<feature type="transmembrane region" description="Helical" evidence="14">
    <location>
        <begin position="189"/>
        <end position="207"/>
    </location>
</feature>
<dbReference type="InterPro" id="IPR035965">
    <property type="entry name" value="PAS-like_dom_sf"/>
</dbReference>
<keyword evidence="18" id="KW-1185">Reference proteome</keyword>
<feature type="domain" description="PAS" evidence="16">
    <location>
        <begin position="226"/>
        <end position="268"/>
    </location>
</feature>
<evidence type="ECO:0000256" key="5">
    <source>
        <dbReference type="ARBA" id="ARBA00022553"/>
    </source>
</evidence>
<dbReference type="PANTHER" id="PTHR45436:SF5">
    <property type="entry name" value="SENSOR HISTIDINE KINASE TRCS"/>
    <property type="match status" value="1"/>
</dbReference>
<dbReference type="InterPro" id="IPR003594">
    <property type="entry name" value="HATPase_dom"/>
</dbReference>
<evidence type="ECO:0000259" key="16">
    <source>
        <dbReference type="PROSITE" id="PS50112"/>
    </source>
</evidence>
<dbReference type="Gene3D" id="3.30.450.20">
    <property type="entry name" value="PAS domain"/>
    <property type="match status" value="2"/>
</dbReference>
<dbReference type="GO" id="GO:0006355">
    <property type="term" value="P:regulation of DNA-templated transcription"/>
    <property type="evidence" value="ECO:0007669"/>
    <property type="project" value="InterPro"/>
</dbReference>
<evidence type="ECO:0000256" key="6">
    <source>
        <dbReference type="ARBA" id="ARBA00022679"/>
    </source>
</evidence>
<proteinExistence type="predicted"/>
<dbReference type="Pfam" id="PF00989">
    <property type="entry name" value="PAS"/>
    <property type="match status" value="1"/>
</dbReference>
<comment type="caution">
    <text evidence="17">The sequence shown here is derived from an EMBL/GenBank/DDBJ whole genome shotgun (WGS) entry which is preliminary data.</text>
</comment>
<evidence type="ECO:0000313" key="18">
    <source>
        <dbReference type="Proteomes" id="UP000220340"/>
    </source>
</evidence>
<evidence type="ECO:0000256" key="12">
    <source>
        <dbReference type="ARBA" id="ARBA00023012"/>
    </source>
</evidence>
<keyword evidence="12" id="KW-0902">Two-component regulatory system</keyword>
<dbReference type="PROSITE" id="PS50112">
    <property type="entry name" value="PAS"/>
    <property type="match status" value="1"/>
</dbReference>
<reference evidence="17 18" key="1">
    <citation type="submission" date="2017-10" db="EMBL/GenBank/DDBJ databases">
        <title>The new phylogeny of genus Mycobacterium.</title>
        <authorList>
            <person name="Tortoli E."/>
            <person name="Trovato A."/>
            <person name="Cirillo D.M."/>
        </authorList>
    </citation>
    <scope>NUCLEOTIDE SEQUENCE [LARGE SCALE GENOMIC DNA]</scope>
    <source>
        <strain evidence="17 18">IP141170001</strain>
    </source>
</reference>
<evidence type="ECO:0000256" key="9">
    <source>
        <dbReference type="ARBA" id="ARBA00022777"/>
    </source>
</evidence>
<dbReference type="Pfam" id="PF02518">
    <property type="entry name" value="HATPase_c"/>
    <property type="match status" value="1"/>
</dbReference>
<dbReference type="GO" id="GO:0000155">
    <property type="term" value="F:phosphorelay sensor kinase activity"/>
    <property type="evidence" value="ECO:0007669"/>
    <property type="project" value="InterPro"/>
</dbReference>
<evidence type="ECO:0000256" key="8">
    <source>
        <dbReference type="ARBA" id="ARBA00022741"/>
    </source>
</evidence>
<dbReference type="InterPro" id="IPR033463">
    <property type="entry name" value="sCache_3"/>
</dbReference>
<evidence type="ECO:0000256" key="4">
    <source>
        <dbReference type="ARBA" id="ARBA00022475"/>
    </source>
</evidence>
<dbReference type="SUPFAM" id="SSF55874">
    <property type="entry name" value="ATPase domain of HSP90 chaperone/DNA topoisomerase II/histidine kinase"/>
    <property type="match status" value="1"/>
</dbReference>
<keyword evidence="6" id="KW-0808">Transferase</keyword>
<name>A0A2A7NQ69_9MYCO</name>
<keyword evidence="8" id="KW-0547">Nucleotide-binding</keyword>
<sequence length="564" mass="58595">MTQVTHVDAKEVVVIKNTSWSRSLAGQFLAFQLVVVAIVLIAVAAVSVAQSTSEFREVRGLRMIAVAENMASTPIVRDRYSDPFADEFLAPEVDRAVALSGASLAEILGPDGTVRASSDPARIGAQTDLGPSRADEGRAWFGDAEVDGMHSLIGQVPILSSDGDVLAVASVSEGYPSLWQSLAGAGERLVVYLGLGALLGMAASWLLSRRIKRHTRGLEVAEIAGLADHREALLHSIREGVVAVNPDGVITVLNDSAQDLLGIGADAVGRRADEVGLEQAVVDFLLSQANNPNGNGADENDVVIATRSRVLALNRRAANSQGRRIGTVTTMRDSTELAALQAQLSSHRSVTDTLRAQTHEFANQLHTISGLVQLGEFDAVHELVGTLTRRRAEINDAVTQRVSDPAVAALLIAKTSLAGESGVTLTLDEDSRLRALPPALATDVITVLGNLIDNAVDASVGSASARVTVRIEDTDGLLIAVTDSGPGVPLALRESVFARGVTSKPDGAGGPAEKRGIGLALVRLVTAQHGGHAQIGDAPGGGASFVVRLPASALATGALGAPRA</sequence>
<dbReference type="SMART" id="SM00387">
    <property type="entry name" value="HATPase_c"/>
    <property type="match status" value="1"/>
</dbReference>
<dbReference type="InterPro" id="IPR029151">
    <property type="entry name" value="Sensor-like_sf"/>
</dbReference>
<organism evidence="17 18">
    <name type="scientific">Mycolicibacterium diernhoferi</name>
    <dbReference type="NCBI Taxonomy" id="1801"/>
    <lineage>
        <taxon>Bacteria</taxon>
        <taxon>Bacillati</taxon>
        <taxon>Actinomycetota</taxon>
        <taxon>Actinomycetes</taxon>
        <taxon>Mycobacteriales</taxon>
        <taxon>Mycobacteriaceae</taxon>
        <taxon>Mycolicibacterium</taxon>
    </lineage>
</organism>
<dbReference type="SUPFAM" id="SSF55785">
    <property type="entry name" value="PYP-like sensor domain (PAS domain)"/>
    <property type="match status" value="1"/>
</dbReference>
<dbReference type="InterPro" id="IPR039506">
    <property type="entry name" value="SPOB_a"/>
</dbReference>
<evidence type="ECO:0000256" key="13">
    <source>
        <dbReference type="ARBA" id="ARBA00023136"/>
    </source>
</evidence>
<dbReference type="CDD" id="cd00130">
    <property type="entry name" value="PAS"/>
    <property type="match status" value="1"/>
</dbReference>
<dbReference type="InterPro" id="IPR050428">
    <property type="entry name" value="TCS_sensor_his_kinase"/>
</dbReference>
<dbReference type="InterPro" id="IPR005467">
    <property type="entry name" value="His_kinase_dom"/>
</dbReference>
<evidence type="ECO:0000256" key="2">
    <source>
        <dbReference type="ARBA" id="ARBA00004651"/>
    </source>
</evidence>
<comment type="catalytic activity">
    <reaction evidence="1">
        <text>ATP + protein L-histidine = ADP + protein N-phospho-L-histidine.</text>
        <dbReference type="EC" id="2.7.13.3"/>
    </reaction>
</comment>
<evidence type="ECO:0000256" key="7">
    <source>
        <dbReference type="ARBA" id="ARBA00022692"/>
    </source>
</evidence>
<keyword evidence="4" id="KW-1003">Cell membrane</keyword>
<keyword evidence="11 14" id="KW-1133">Transmembrane helix</keyword>
<accession>A0A2A7NQ69</accession>
<evidence type="ECO:0000256" key="10">
    <source>
        <dbReference type="ARBA" id="ARBA00022840"/>
    </source>
</evidence>
<dbReference type="AlphaFoldDB" id="A0A2A7NQ69"/>
<keyword evidence="10" id="KW-0067">ATP-binding</keyword>
<keyword evidence="9" id="KW-0418">Kinase</keyword>
<dbReference type="InterPro" id="IPR004358">
    <property type="entry name" value="Sig_transdc_His_kin-like_C"/>
</dbReference>
<gene>
    <name evidence="17" type="ORF">CRI78_23645</name>
</gene>
<feature type="domain" description="Histidine kinase" evidence="15">
    <location>
        <begin position="356"/>
        <end position="553"/>
    </location>
</feature>
<dbReference type="OrthoDB" id="9792686at2"/>
<dbReference type="EC" id="2.7.13.3" evidence="3"/>
<feature type="transmembrane region" description="Helical" evidence="14">
    <location>
        <begin position="28"/>
        <end position="49"/>
    </location>
</feature>
<dbReference type="InterPro" id="IPR013767">
    <property type="entry name" value="PAS_fold"/>
</dbReference>
<dbReference type="PANTHER" id="PTHR45436">
    <property type="entry name" value="SENSOR HISTIDINE KINASE YKOH"/>
    <property type="match status" value="1"/>
</dbReference>
<dbReference type="SMART" id="SM00091">
    <property type="entry name" value="PAS"/>
    <property type="match status" value="1"/>
</dbReference>
<evidence type="ECO:0000256" key="1">
    <source>
        <dbReference type="ARBA" id="ARBA00000085"/>
    </source>
</evidence>
<dbReference type="PROSITE" id="PS50109">
    <property type="entry name" value="HIS_KIN"/>
    <property type="match status" value="1"/>
</dbReference>